<evidence type="ECO:0000313" key="1">
    <source>
        <dbReference type="EMBL" id="APU67118.1"/>
    </source>
</evidence>
<dbReference type="STRING" id="1229726.GRFL_0394"/>
<dbReference type="Proteomes" id="UP000186230">
    <property type="component" value="Chromosome"/>
</dbReference>
<proteinExistence type="predicted"/>
<organism evidence="1 2">
    <name type="scientific">Christiangramia flava JLT2011</name>
    <dbReference type="NCBI Taxonomy" id="1229726"/>
    <lineage>
        <taxon>Bacteria</taxon>
        <taxon>Pseudomonadati</taxon>
        <taxon>Bacteroidota</taxon>
        <taxon>Flavobacteriia</taxon>
        <taxon>Flavobacteriales</taxon>
        <taxon>Flavobacteriaceae</taxon>
        <taxon>Christiangramia</taxon>
    </lineage>
</organism>
<reference evidence="1 2" key="1">
    <citation type="submission" date="2016-07" db="EMBL/GenBank/DDBJ databases">
        <title>Multi-omics approach to identify versatile polysaccharide utilization systems of a marine flavobacterium Gramella flava.</title>
        <authorList>
            <person name="Tang K."/>
        </authorList>
    </citation>
    <scope>NUCLEOTIDE SEQUENCE [LARGE SCALE GENOMIC DNA]</scope>
    <source>
        <strain evidence="1 2">JLT2011</strain>
    </source>
</reference>
<sequence>MMALREVNSNINIMKSFQLHINSFSSIPKNQKRKNAPDTKSKFLNLPVGYSGKTFY</sequence>
<dbReference type="AlphaFoldDB" id="A0A1L7I0J5"/>
<dbReference type="KEGG" id="gfl:GRFL_0394"/>
<protein>
    <submittedName>
        <fullName evidence="1">Uncharacterized protein</fullName>
    </submittedName>
</protein>
<gene>
    <name evidence="1" type="ORF">GRFL_0394</name>
</gene>
<accession>A0A1L7I0J5</accession>
<evidence type="ECO:0000313" key="2">
    <source>
        <dbReference type="Proteomes" id="UP000186230"/>
    </source>
</evidence>
<dbReference type="EMBL" id="CP016359">
    <property type="protein sequence ID" value="APU67118.1"/>
    <property type="molecule type" value="Genomic_DNA"/>
</dbReference>
<keyword evidence="2" id="KW-1185">Reference proteome</keyword>
<name>A0A1L7I0J5_9FLAO</name>